<name>A0ABN7RMF1_OIKDI</name>
<dbReference type="EMBL" id="OU015568">
    <property type="protein sequence ID" value="CAG5078177.1"/>
    <property type="molecule type" value="Genomic_DNA"/>
</dbReference>
<gene>
    <name evidence="1" type="ORF">OKIOD_LOCUS479</name>
</gene>
<evidence type="ECO:0000313" key="2">
    <source>
        <dbReference type="Proteomes" id="UP001158576"/>
    </source>
</evidence>
<dbReference type="Proteomes" id="UP001158576">
    <property type="component" value="Chromosome PAR"/>
</dbReference>
<accession>A0ABN7RMF1</accession>
<sequence>MSSRKGSVSSQDSTASDASTVISVDDAFVPPKDPAGYKSSWTRFGQLKCVFELNLPNRFTEVDFEDDLLEQALSNHDESLSPVLSFLKPDTDYSVLIPFELLYRSNTRHIRARGSRDGIHWIDLPADGRFVDGFEENFAKISTRRCKYVTLVYGILRDRLEVSTHGGMVKSKADSRIYFQFPSKISRHRLTIGMRVIPISADLIHRTKYEGNLCRMLVGTSSIICPEIPKYNFPLRKSYVLNCNCPFSDQLAKYQSGGAGFHSQAIRRQSIAPTSQNQLDPRLDEPVRLLIQEMDGSWSVNHDVKLRESKRQRGLVSLELQNPIRSLLLIRTDGRHPDSAILNILEELLSFQRQNPIKMTICRRKENPEEQSIFVFHENEEDIFIKDFTVGEEAYENNFDESTPNYMVREGQIIWFNVKGNIQIKRPKEAGEWICVRYKRHLISQAQMMLSYTNQYGNHTSSSYRGTFTAMVSSKKSGLEKLASGTDCVSTPTLIDKTFVISRKIDESRCLLEKLDHVLVEIPVTLPKVPIPKITLRRPKLIRRLSVVEAEERKPSDPATNLAKHLSEYETKRFGETLGLQRGGLGILSKLEKPERIRSMICSWRRAEPIMTDTRSHLASRLEEIHRPDLKRFVIKPVLPPVAPS</sequence>
<keyword evidence="2" id="KW-1185">Reference proteome</keyword>
<protein>
    <submittedName>
        <fullName evidence="1">Oidioi.mRNA.OKI2018_I69.PAR.g8921.t1.cds</fullName>
    </submittedName>
</protein>
<organism evidence="1 2">
    <name type="scientific">Oikopleura dioica</name>
    <name type="common">Tunicate</name>
    <dbReference type="NCBI Taxonomy" id="34765"/>
    <lineage>
        <taxon>Eukaryota</taxon>
        <taxon>Metazoa</taxon>
        <taxon>Chordata</taxon>
        <taxon>Tunicata</taxon>
        <taxon>Appendicularia</taxon>
        <taxon>Copelata</taxon>
        <taxon>Oikopleuridae</taxon>
        <taxon>Oikopleura</taxon>
    </lineage>
</organism>
<reference evidence="1 2" key="1">
    <citation type="submission" date="2021-04" db="EMBL/GenBank/DDBJ databases">
        <authorList>
            <person name="Bliznina A."/>
        </authorList>
    </citation>
    <scope>NUCLEOTIDE SEQUENCE [LARGE SCALE GENOMIC DNA]</scope>
</reference>
<dbReference type="PANTHER" id="PTHR28336:SF4">
    <property type="entry name" value="DEATH DOMAIN-CONTAINING PROTEIN 1"/>
    <property type="match status" value="1"/>
</dbReference>
<proteinExistence type="predicted"/>
<dbReference type="PANTHER" id="PTHR28336">
    <property type="entry name" value="BA1-643"/>
    <property type="match status" value="1"/>
</dbReference>
<evidence type="ECO:0000313" key="1">
    <source>
        <dbReference type="EMBL" id="CAG5078177.1"/>
    </source>
</evidence>